<organism evidence="1 2">
    <name type="scientific">Candidatus Methylopumilus turicensis</name>
    <dbReference type="NCBI Taxonomy" id="1581680"/>
    <lineage>
        <taxon>Bacteria</taxon>
        <taxon>Pseudomonadati</taxon>
        <taxon>Pseudomonadota</taxon>
        <taxon>Betaproteobacteria</taxon>
        <taxon>Nitrosomonadales</taxon>
        <taxon>Methylophilaceae</taxon>
        <taxon>Candidatus Methylopumilus</taxon>
    </lineage>
</organism>
<dbReference type="Proteomes" id="UP000056322">
    <property type="component" value="Chromosome 1"/>
</dbReference>
<dbReference type="EMBL" id="LN794158">
    <property type="protein sequence ID" value="CEN55149.1"/>
    <property type="molecule type" value="Genomic_DNA"/>
</dbReference>
<dbReference type="RefSeq" id="WP_045750477.1">
    <property type="nucleotide sequence ID" value="NZ_LN794158.1"/>
</dbReference>
<protein>
    <submittedName>
        <fullName evidence="1">Uncharacterized protein</fullName>
    </submittedName>
</protein>
<gene>
    <name evidence="1" type="ORF">BN1209_0094</name>
</gene>
<name>A0A0B7IS71_9PROT</name>
<reference evidence="2" key="1">
    <citation type="submission" date="2014-12" db="EMBL/GenBank/DDBJ databases">
        <authorList>
            <person name="Salcher M.M."/>
        </authorList>
    </citation>
    <scope>NUCLEOTIDE SEQUENCE [LARGE SCALE GENOMIC DNA]</scope>
    <source>
        <strain evidence="2">MMS-10A-171</strain>
    </source>
</reference>
<dbReference type="HOGENOM" id="CLU_165468_1_0_4"/>
<dbReference type="STRING" id="1581680.BN1209_0094"/>
<dbReference type="KEGG" id="mbac:BN1209_0094"/>
<sequence>MDKSLKNRLLKAVNLAQAGEWAASHVIVQDEQHAYACWIHAVLHKIEGDKNNSQYWYARCQVRFEDYPDAMQELNTIQDFLI</sequence>
<evidence type="ECO:0000313" key="1">
    <source>
        <dbReference type="EMBL" id="CEN55149.1"/>
    </source>
</evidence>
<evidence type="ECO:0000313" key="2">
    <source>
        <dbReference type="Proteomes" id="UP000056322"/>
    </source>
</evidence>
<accession>A0A0B7IS71</accession>
<dbReference type="OrthoDB" id="370799at2"/>
<proteinExistence type="predicted"/>
<keyword evidence="2" id="KW-1185">Reference proteome</keyword>
<dbReference type="AlphaFoldDB" id="A0A0B7IS71"/>